<keyword evidence="4" id="KW-0449">Lipoprotein</keyword>
<dbReference type="GO" id="GO:0005576">
    <property type="term" value="C:extracellular region"/>
    <property type="evidence" value="ECO:0007669"/>
    <property type="project" value="TreeGrafter"/>
</dbReference>
<accession>A0A7I9XWZ4</accession>
<evidence type="ECO:0000259" key="2">
    <source>
        <dbReference type="Pfam" id="PF02470"/>
    </source>
</evidence>
<dbReference type="NCBIfam" id="TIGR00996">
    <property type="entry name" value="Mtu_fam_mce"/>
    <property type="match status" value="1"/>
</dbReference>
<dbReference type="PANTHER" id="PTHR33371">
    <property type="entry name" value="INTERMEMBRANE PHOSPHOLIPID TRANSPORT SYSTEM BINDING PROTEIN MLAD-RELATED"/>
    <property type="match status" value="1"/>
</dbReference>
<keyword evidence="5" id="KW-1185">Reference proteome</keyword>
<reference evidence="4 5" key="1">
    <citation type="journal article" date="2019" name="Emerg. Microbes Infect.">
        <title>Comprehensive subspecies identification of 175 nontuberculous mycobacteria species based on 7547 genomic profiles.</title>
        <authorList>
            <person name="Matsumoto Y."/>
            <person name="Kinjo T."/>
            <person name="Motooka D."/>
            <person name="Nabeya D."/>
            <person name="Jung N."/>
            <person name="Uechi K."/>
            <person name="Horii T."/>
            <person name="Iida T."/>
            <person name="Fujita J."/>
            <person name="Nakamura S."/>
        </authorList>
    </citation>
    <scope>NUCLEOTIDE SEQUENCE [LARGE SCALE GENOMIC DNA]</scope>
    <source>
        <strain evidence="4 5">JCM 17322</strain>
    </source>
</reference>
<dbReference type="PROSITE" id="PS51257">
    <property type="entry name" value="PROKAR_LIPOPROTEIN"/>
    <property type="match status" value="1"/>
</dbReference>
<dbReference type="EMBL" id="BLKW01000002">
    <property type="protein sequence ID" value="GFG74295.1"/>
    <property type="molecule type" value="Genomic_DNA"/>
</dbReference>
<dbReference type="PANTHER" id="PTHR33371:SF15">
    <property type="entry name" value="LIPOPROTEIN LPRN"/>
    <property type="match status" value="1"/>
</dbReference>
<feature type="chain" id="PRO_5039526416" evidence="1">
    <location>
        <begin position="20"/>
        <end position="388"/>
    </location>
</feature>
<feature type="domain" description="Mce/MlaD" evidence="2">
    <location>
        <begin position="41"/>
        <end position="119"/>
    </location>
</feature>
<dbReference type="RefSeq" id="WP_163755939.1">
    <property type="nucleotide sequence ID" value="NZ_BLKW01000002.1"/>
</dbReference>
<evidence type="ECO:0000259" key="3">
    <source>
        <dbReference type="Pfam" id="PF11887"/>
    </source>
</evidence>
<gene>
    <name evidence="4" type="primary">lprN</name>
    <name evidence="4" type="ORF">MBOT_16600</name>
</gene>
<dbReference type="InterPro" id="IPR024516">
    <property type="entry name" value="Mce_C"/>
</dbReference>
<protein>
    <submittedName>
        <fullName evidence="4">Lipoprotein LprN</fullName>
    </submittedName>
</protein>
<sequence>MKPHWLRAGALIAGSAAVAGCQFGGLNSIALPGTAGHGRGAYTITVELPGVATLPQNSPVMVDDVTVGSVSGIDAVQRPDGTFYAAVKLALDRNVVMPANSTARVAQTSLLGSQHIELIRPSSQAPIGRLVNGSTIPESRTGRYPTTEEVLSALGVVVNKGNLGALQEITDEAYQAVAGREGQFVDLLPRLAELAAGLNQQVNDIIAAVDGLNRFSAILARDKDNLGRALATLPDALRVLNKNRDRIVEAFGALQKLAALASHVLSQTKVDFAEDLKDLYSAAKALNDNRKEFVTSLQLLLTFPFPNFGIKQAVRGDYLNVFTTFDLTLRRIGETFFTTAYFDPNMTHMSEILNPPDFLIGELANLSGQAADPFKIPPGTASGQQGQR</sequence>
<dbReference type="InterPro" id="IPR052336">
    <property type="entry name" value="MlaD_Phospholipid_Transporter"/>
</dbReference>
<evidence type="ECO:0000256" key="1">
    <source>
        <dbReference type="SAM" id="SignalP"/>
    </source>
</evidence>
<keyword evidence="1" id="KW-0732">Signal</keyword>
<comment type="caution">
    <text evidence="4">The sequence shown here is derived from an EMBL/GenBank/DDBJ whole genome shotgun (WGS) entry which is preliminary data.</text>
</comment>
<dbReference type="InterPro" id="IPR005693">
    <property type="entry name" value="Mce"/>
</dbReference>
<organism evidence="4 5">
    <name type="scientific">Mycobacterium botniense</name>
    <dbReference type="NCBI Taxonomy" id="84962"/>
    <lineage>
        <taxon>Bacteria</taxon>
        <taxon>Bacillati</taxon>
        <taxon>Actinomycetota</taxon>
        <taxon>Actinomycetes</taxon>
        <taxon>Mycobacteriales</taxon>
        <taxon>Mycobacteriaceae</taxon>
        <taxon>Mycobacterium</taxon>
    </lineage>
</organism>
<feature type="domain" description="Mammalian cell entry C-terminal" evidence="3">
    <location>
        <begin position="129"/>
        <end position="298"/>
    </location>
</feature>
<dbReference type="AlphaFoldDB" id="A0A7I9XWZ4"/>
<dbReference type="Pfam" id="PF11887">
    <property type="entry name" value="Mce4_CUP1"/>
    <property type="match status" value="1"/>
</dbReference>
<evidence type="ECO:0000313" key="5">
    <source>
        <dbReference type="Proteomes" id="UP000465361"/>
    </source>
</evidence>
<feature type="signal peptide" evidence="1">
    <location>
        <begin position="1"/>
        <end position="19"/>
    </location>
</feature>
<dbReference type="InterPro" id="IPR003399">
    <property type="entry name" value="Mce/MlaD"/>
</dbReference>
<dbReference type="Pfam" id="PF02470">
    <property type="entry name" value="MlaD"/>
    <property type="match status" value="1"/>
</dbReference>
<proteinExistence type="predicted"/>
<name>A0A7I9XWZ4_9MYCO</name>
<evidence type="ECO:0000313" key="4">
    <source>
        <dbReference type="EMBL" id="GFG74295.1"/>
    </source>
</evidence>
<dbReference type="Proteomes" id="UP000465361">
    <property type="component" value="Unassembled WGS sequence"/>
</dbReference>